<dbReference type="PANTHER" id="PTHR47331">
    <property type="entry name" value="PHD-TYPE DOMAIN-CONTAINING PROTEIN"/>
    <property type="match status" value="1"/>
</dbReference>
<organism evidence="3 4">
    <name type="scientific">Elysia marginata</name>
    <dbReference type="NCBI Taxonomy" id="1093978"/>
    <lineage>
        <taxon>Eukaryota</taxon>
        <taxon>Metazoa</taxon>
        <taxon>Spiralia</taxon>
        <taxon>Lophotrochozoa</taxon>
        <taxon>Mollusca</taxon>
        <taxon>Gastropoda</taxon>
        <taxon>Heterobranchia</taxon>
        <taxon>Euthyneura</taxon>
        <taxon>Panpulmonata</taxon>
        <taxon>Sacoglossa</taxon>
        <taxon>Placobranchoidea</taxon>
        <taxon>Plakobranchidae</taxon>
        <taxon>Elysia</taxon>
    </lineage>
</organism>
<sequence length="394" mass="44891">MQVIKTDLKSSNGEVREVNVLFDGGSDRSFITESLARRLQLRKSGEEFFAFSGFGGTGSGPHTKRKTYMLELGGQALELTEIPIICADMYRAPVAVKILNKFGMKFTEDLNVGRPVKVDILIGLDYYWSLVTGDMKRVAKLVAQRTCIGWMLSGKYDADSKSRVTAKLLFQELWELGIDWDDELPGSLRDRFKRWLEDLDLLPQWKIPRRFALSSWAGAEKVKVHIFCDASEKAYGCCAYLWLQEKEQVKVYLIMFEVRVSPLKGITLPSLELLAALLGSRIFRFLQTSLQLPSDVEYRCYSDSMTVLVREDSCPRLQWPLGVIQELIEGRCGVKRTAKVKTKSGSFTRPIQRIHDLELHAHPVFDMPESEKDELPTTRYGRQSKPPDRFTKGS</sequence>
<dbReference type="Proteomes" id="UP000762676">
    <property type="component" value="Unassembled WGS sequence"/>
</dbReference>
<dbReference type="AlphaFoldDB" id="A0AAV4I3C2"/>
<gene>
    <name evidence="3" type="ORF">ElyMa_006485200</name>
</gene>
<dbReference type="Pfam" id="PF05380">
    <property type="entry name" value="Peptidase_A17"/>
    <property type="match status" value="1"/>
</dbReference>
<feature type="domain" description="DUF5641" evidence="2">
    <location>
        <begin position="305"/>
        <end position="355"/>
    </location>
</feature>
<dbReference type="EMBL" id="BMAT01013025">
    <property type="protein sequence ID" value="GFS04043.1"/>
    <property type="molecule type" value="Genomic_DNA"/>
</dbReference>
<evidence type="ECO:0000313" key="3">
    <source>
        <dbReference type="EMBL" id="GFS04043.1"/>
    </source>
</evidence>
<comment type="caution">
    <text evidence="3">The sequence shown here is derived from an EMBL/GenBank/DDBJ whole genome shotgun (WGS) entry which is preliminary data.</text>
</comment>
<evidence type="ECO:0000256" key="1">
    <source>
        <dbReference type="SAM" id="MobiDB-lite"/>
    </source>
</evidence>
<feature type="compositionally biased region" description="Basic and acidic residues" evidence="1">
    <location>
        <begin position="366"/>
        <end position="376"/>
    </location>
</feature>
<feature type="region of interest" description="Disordered" evidence="1">
    <location>
        <begin position="366"/>
        <end position="394"/>
    </location>
</feature>
<feature type="compositionally biased region" description="Basic and acidic residues" evidence="1">
    <location>
        <begin position="385"/>
        <end position="394"/>
    </location>
</feature>
<protein>
    <submittedName>
        <fullName evidence="3">Pao retrotransposon peptidase family protein</fullName>
    </submittedName>
</protein>
<evidence type="ECO:0000259" key="2">
    <source>
        <dbReference type="Pfam" id="PF18701"/>
    </source>
</evidence>
<name>A0AAV4I3C2_9GAST</name>
<accession>A0AAV4I3C2</accession>
<reference evidence="3 4" key="1">
    <citation type="journal article" date="2021" name="Elife">
        <title>Chloroplast acquisition without the gene transfer in kleptoplastic sea slugs, Plakobranchus ocellatus.</title>
        <authorList>
            <person name="Maeda T."/>
            <person name="Takahashi S."/>
            <person name="Yoshida T."/>
            <person name="Shimamura S."/>
            <person name="Takaki Y."/>
            <person name="Nagai Y."/>
            <person name="Toyoda A."/>
            <person name="Suzuki Y."/>
            <person name="Arimoto A."/>
            <person name="Ishii H."/>
            <person name="Satoh N."/>
            <person name="Nishiyama T."/>
            <person name="Hasebe M."/>
            <person name="Maruyama T."/>
            <person name="Minagawa J."/>
            <person name="Obokata J."/>
            <person name="Shigenobu S."/>
        </authorList>
    </citation>
    <scope>NUCLEOTIDE SEQUENCE [LARGE SCALE GENOMIC DNA]</scope>
</reference>
<dbReference type="InterPro" id="IPR040676">
    <property type="entry name" value="DUF5641"/>
</dbReference>
<keyword evidence="4" id="KW-1185">Reference proteome</keyword>
<dbReference type="InterPro" id="IPR008042">
    <property type="entry name" value="Retrotrans_Pao"/>
</dbReference>
<proteinExistence type="predicted"/>
<dbReference type="Pfam" id="PF18701">
    <property type="entry name" value="DUF5641"/>
    <property type="match status" value="1"/>
</dbReference>
<dbReference type="InterPro" id="IPR021109">
    <property type="entry name" value="Peptidase_aspartic_dom_sf"/>
</dbReference>
<evidence type="ECO:0000313" key="4">
    <source>
        <dbReference type="Proteomes" id="UP000762676"/>
    </source>
</evidence>
<dbReference type="Gene3D" id="2.40.70.10">
    <property type="entry name" value="Acid Proteases"/>
    <property type="match status" value="1"/>
</dbReference>